<name>A0A0P6Z212_9CHLR</name>
<dbReference type="Gene3D" id="3.20.20.140">
    <property type="entry name" value="Metal-dependent hydrolases"/>
    <property type="match status" value="1"/>
</dbReference>
<dbReference type="CDD" id="cd01320">
    <property type="entry name" value="ADA"/>
    <property type="match status" value="1"/>
</dbReference>
<keyword evidence="3" id="KW-0479">Metal-binding</keyword>
<dbReference type="GO" id="GO:0046872">
    <property type="term" value="F:metal ion binding"/>
    <property type="evidence" value="ECO:0007669"/>
    <property type="project" value="UniProtKB-KW"/>
</dbReference>
<feature type="domain" description="Adenosine deaminase" evidence="6">
    <location>
        <begin position="13"/>
        <end position="331"/>
    </location>
</feature>
<dbReference type="RefSeq" id="WP_054532994.1">
    <property type="nucleotide sequence ID" value="NZ_LGKP01000007.1"/>
</dbReference>
<comment type="similarity">
    <text evidence="2">Belongs to the metallo-dependent hydrolases superfamily. Adenosine and AMP deaminases family.</text>
</comment>
<dbReference type="PANTHER" id="PTHR43114">
    <property type="entry name" value="ADENINE DEAMINASE"/>
    <property type="match status" value="1"/>
</dbReference>
<reference evidence="7 8" key="1">
    <citation type="submission" date="2015-07" db="EMBL/GenBank/DDBJ databases">
        <title>Whole genome sequence of Herpetosiphon geysericola DSM 7119.</title>
        <authorList>
            <person name="Hemp J."/>
            <person name="Ward L.M."/>
            <person name="Pace L.A."/>
            <person name="Fischer W.W."/>
        </authorList>
    </citation>
    <scope>NUCLEOTIDE SEQUENCE [LARGE SCALE GENOMIC DNA]</scope>
    <source>
        <strain evidence="7 8">DSM 7119</strain>
    </source>
</reference>
<evidence type="ECO:0000313" key="7">
    <source>
        <dbReference type="EMBL" id="KPL91184.1"/>
    </source>
</evidence>
<dbReference type="EMBL" id="LGKP01000007">
    <property type="protein sequence ID" value="KPL91184.1"/>
    <property type="molecule type" value="Genomic_DNA"/>
</dbReference>
<dbReference type="OrthoDB" id="9779574at2"/>
<dbReference type="AlphaFoldDB" id="A0A0P6Z212"/>
<dbReference type="InterPro" id="IPR001365">
    <property type="entry name" value="A_deaminase_dom"/>
</dbReference>
<gene>
    <name evidence="7" type="ORF">SE18_03305</name>
</gene>
<dbReference type="PANTHER" id="PTHR43114:SF6">
    <property type="entry name" value="ADENINE DEAMINASE"/>
    <property type="match status" value="1"/>
</dbReference>
<keyword evidence="4" id="KW-0378">Hydrolase</keyword>
<keyword evidence="8" id="KW-1185">Reference proteome</keyword>
<sequence>MHSPLAEFIRRMPKCELHVHLEGSITPKTLLELATKNAISLPANDLAGVERMFQYEHFLGFLDVYRTCARCLIHGEDFERVAYELAIDLAQQQVRYAEVMLSPAQHMQRNMDFDEILGGVAAGFARAERETGILCRPAFDFGRQFSLDQALRAVELAQAGMKYGVVAFSIGGDEANYPPEPFVEVFALAKAVGLHVMAHAGEVAGANSVRGAVEMLGVDRIGHGFRVLEDSELTEFLARRGDITFDVCPTSNIRTGVVASFEQHPLRQMLDAGLPITLNSDDPVLFNTSVTGEYLLAAERFDFALADICKVALQSAKASFLPAEQRQQLLIEFEQQQADLRRELGL</sequence>
<dbReference type="GO" id="GO:0019239">
    <property type="term" value="F:deaminase activity"/>
    <property type="evidence" value="ECO:0007669"/>
    <property type="project" value="InterPro"/>
</dbReference>
<dbReference type="Proteomes" id="UP000050277">
    <property type="component" value="Unassembled WGS sequence"/>
</dbReference>
<evidence type="ECO:0000313" key="8">
    <source>
        <dbReference type="Proteomes" id="UP000050277"/>
    </source>
</evidence>
<comment type="cofactor">
    <cofactor evidence="1">
        <name>Zn(2+)</name>
        <dbReference type="ChEBI" id="CHEBI:29105"/>
    </cofactor>
</comment>
<accession>A0A0P6Z212</accession>
<evidence type="ECO:0000256" key="3">
    <source>
        <dbReference type="ARBA" id="ARBA00022723"/>
    </source>
</evidence>
<dbReference type="NCBIfam" id="TIGR01430">
    <property type="entry name" value="aden_deam"/>
    <property type="match status" value="1"/>
</dbReference>
<evidence type="ECO:0000256" key="1">
    <source>
        <dbReference type="ARBA" id="ARBA00001947"/>
    </source>
</evidence>
<proteinExistence type="inferred from homology"/>
<dbReference type="Pfam" id="PF00962">
    <property type="entry name" value="A_deaminase"/>
    <property type="match status" value="1"/>
</dbReference>
<dbReference type="InterPro" id="IPR006330">
    <property type="entry name" value="Ado/ade_deaminase"/>
</dbReference>
<organism evidence="7 8">
    <name type="scientific">Herpetosiphon geysericola</name>
    <dbReference type="NCBI Taxonomy" id="70996"/>
    <lineage>
        <taxon>Bacteria</taxon>
        <taxon>Bacillati</taxon>
        <taxon>Chloroflexota</taxon>
        <taxon>Chloroflexia</taxon>
        <taxon>Herpetosiphonales</taxon>
        <taxon>Herpetosiphonaceae</taxon>
        <taxon>Herpetosiphon</taxon>
    </lineage>
</organism>
<dbReference type="GO" id="GO:0016814">
    <property type="term" value="F:hydrolase activity, acting on carbon-nitrogen (but not peptide) bonds, in cyclic amidines"/>
    <property type="evidence" value="ECO:0007669"/>
    <property type="project" value="UniProtKB-ARBA"/>
</dbReference>
<dbReference type="InterPro" id="IPR032466">
    <property type="entry name" value="Metal_Hydrolase"/>
</dbReference>
<evidence type="ECO:0000256" key="5">
    <source>
        <dbReference type="ARBA" id="ARBA00022833"/>
    </source>
</evidence>
<evidence type="ECO:0000256" key="4">
    <source>
        <dbReference type="ARBA" id="ARBA00022801"/>
    </source>
</evidence>
<evidence type="ECO:0000256" key="2">
    <source>
        <dbReference type="ARBA" id="ARBA00006676"/>
    </source>
</evidence>
<dbReference type="SUPFAM" id="SSF51556">
    <property type="entry name" value="Metallo-dependent hydrolases"/>
    <property type="match status" value="1"/>
</dbReference>
<comment type="caution">
    <text evidence="7">The sequence shown here is derived from an EMBL/GenBank/DDBJ whole genome shotgun (WGS) entry which is preliminary data.</text>
</comment>
<protein>
    <submittedName>
        <fullName evidence="7">Adenosine deaminase</fullName>
    </submittedName>
</protein>
<evidence type="ECO:0000259" key="6">
    <source>
        <dbReference type="Pfam" id="PF00962"/>
    </source>
</evidence>
<keyword evidence="5" id="KW-0862">Zinc</keyword>
<dbReference type="STRING" id="70996.SE18_03305"/>